<dbReference type="GO" id="GO:0015940">
    <property type="term" value="P:pantothenate biosynthetic process"/>
    <property type="evidence" value="ECO:0007669"/>
    <property type="project" value="UniProtKB-UniRule"/>
</dbReference>
<evidence type="ECO:0000256" key="9">
    <source>
        <dbReference type="HAMAP-Rule" id="MF_00446"/>
    </source>
</evidence>
<dbReference type="SUPFAM" id="SSF50692">
    <property type="entry name" value="ADC-like"/>
    <property type="match status" value="1"/>
</dbReference>
<name>A0A1M6NCU1_REIAG</name>
<dbReference type="AlphaFoldDB" id="A0A1M6NCU1"/>
<dbReference type="InterPro" id="IPR003190">
    <property type="entry name" value="Asp_decarbox"/>
</dbReference>
<organism evidence="10 11">
    <name type="scientific">Reichenbachiella agariperforans</name>
    <dbReference type="NCBI Taxonomy" id="156994"/>
    <lineage>
        <taxon>Bacteria</taxon>
        <taxon>Pseudomonadati</taxon>
        <taxon>Bacteroidota</taxon>
        <taxon>Cytophagia</taxon>
        <taxon>Cytophagales</taxon>
        <taxon>Reichenbachiellaceae</taxon>
        <taxon>Reichenbachiella</taxon>
    </lineage>
</organism>
<feature type="active site" description="Proton donor" evidence="9">
    <location>
        <position position="80"/>
    </location>
</feature>
<evidence type="ECO:0000256" key="6">
    <source>
        <dbReference type="ARBA" id="ARBA00023239"/>
    </source>
</evidence>
<feature type="chain" id="PRO_5013994550" description="Aspartate 1-decarboxylase alpha chain" evidence="9">
    <location>
        <begin position="47"/>
        <end position="146"/>
    </location>
</feature>
<evidence type="ECO:0000256" key="1">
    <source>
        <dbReference type="ARBA" id="ARBA00022490"/>
    </source>
</evidence>
<evidence type="ECO:0000256" key="2">
    <source>
        <dbReference type="ARBA" id="ARBA00022655"/>
    </source>
</evidence>
<evidence type="ECO:0000256" key="3">
    <source>
        <dbReference type="ARBA" id="ARBA00022793"/>
    </source>
</evidence>
<dbReference type="EC" id="4.1.1.11" evidence="9"/>
<comment type="subunit">
    <text evidence="9">Heterooctamer of four alpha and four beta subunits.</text>
</comment>
<reference evidence="11" key="1">
    <citation type="submission" date="2016-11" db="EMBL/GenBank/DDBJ databases">
        <authorList>
            <person name="Varghese N."/>
            <person name="Submissions S."/>
        </authorList>
    </citation>
    <scope>NUCLEOTIDE SEQUENCE [LARGE SCALE GENOMIC DNA]</scope>
    <source>
        <strain evidence="11">DSM 26134</strain>
    </source>
</reference>
<comment type="pathway">
    <text evidence="9">Cofactor biosynthesis; (R)-pantothenate biosynthesis; beta-alanine from L-aspartate: step 1/1.</text>
</comment>
<keyword evidence="5 9" id="KW-0865">Zymogen</keyword>
<dbReference type="GO" id="GO:0004068">
    <property type="term" value="F:aspartate 1-decarboxylase activity"/>
    <property type="evidence" value="ECO:0007669"/>
    <property type="project" value="UniProtKB-UniRule"/>
</dbReference>
<comment type="catalytic activity">
    <reaction evidence="9">
        <text>L-aspartate + H(+) = beta-alanine + CO2</text>
        <dbReference type="Rhea" id="RHEA:19497"/>
        <dbReference type="ChEBI" id="CHEBI:15378"/>
        <dbReference type="ChEBI" id="CHEBI:16526"/>
        <dbReference type="ChEBI" id="CHEBI:29991"/>
        <dbReference type="ChEBI" id="CHEBI:57966"/>
        <dbReference type="EC" id="4.1.1.11"/>
    </reaction>
</comment>
<comment type="PTM">
    <text evidence="9">Is synthesized initially as an inactive proenzyme, which is activated by self-cleavage at a specific serine bond to produce a beta-subunit with a hydroxyl group at its C-terminus and an alpha-subunit with a pyruvoyl group at its N-terminus.</text>
</comment>
<dbReference type="GO" id="GO:0005829">
    <property type="term" value="C:cytosol"/>
    <property type="evidence" value="ECO:0007669"/>
    <property type="project" value="TreeGrafter"/>
</dbReference>
<evidence type="ECO:0000313" key="11">
    <source>
        <dbReference type="Proteomes" id="UP000184474"/>
    </source>
</evidence>
<keyword evidence="2 9" id="KW-0566">Pantothenate biosynthesis</keyword>
<comment type="cofactor">
    <cofactor evidence="9">
        <name>pyruvate</name>
        <dbReference type="ChEBI" id="CHEBI:15361"/>
    </cofactor>
    <text evidence="9">Binds 1 pyruvoyl group covalently per subunit.</text>
</comment>
<keyword evidence="6 9" id="KW-0456">Lyase</keyword>
<proteinExistence type="inferred from homology"/>
<evidence type="ECO:0000256" key="4">
    <source>
        <dbReference type="ARBA" id="ARBA00022813"/>
    </source>
</evidence>
<dbReference type="GO" id="GO:0006523">
    <property type="term" value="P:alanine biosynthetic process"/>
    <property type="evidence" value="ECO:0007669"/>
    <property type="project" value="InterPro"/>
</dbReference>
<comment type="subcellular location">
    <subcellularLocation>
        <location evidence="9">Cytoplasm</location>
    </subcellularLocation>
</comment>
<dbReference type="Pfam" id="PF02261">
    <property type="entry name" value="Asp_decarbox"/>
    <property type="match status" value="1"/>
</dbReference>
<dbReference type="InterPro" id="IPR009010">
    <property type="entry name" value="Asp_de-COase-like_dom_sf"/>
</dbReference>
<feature type="binding site" evidence="9">
    <location>
        <begin position="95"/>
        <end position="97"/>
    </location>
    <ligand>
        <name>substrate</name>
    </ligand>
</feature>
<comment type="similarity">
    <text evidence="9">Belongs to the PanD family.</text>
</comment>
<feature type="chain" id="PRO_5013994551" description="Aspartate 1-decarboxylase beta chain" evidence="9">
    <location>
        <begin position="1"/>
        <end position="46"/>
    </location>
</feature>
<feature type="active site" description="Schiff-base intermediate with substrate; via pyruvic acid" evidence="9">
    <location>
        <position position="47"/>
    </location>
</feature>
<accession>A0A1M6NCU1</accession>
<dbReference type="HAMAP" id="MF_00446">
    <property type="entry name" value="PanD"/>
    <property type="match status" value="1"/>
</dbReference>
<dbReference type="NCBIfam" id="TIGR00223">
    <property type="entry name" value="panD"/>
    <property type="match status" value="1"/>
</dbReference>
<dbReference type="EMBL" id="FRAA01000002">
    <property type="protein sequence ID" value="SHJ93453.1"/>
    <property type="molecule type" value="Genomic_DNA"/>
</dbReference>
<keyword evidence="7 9" id="KW-0704">Schiff base</keyword>
<protein>
    <recommendedName>
        <fullName evidence="9">Aspartate 1-decarboxylase</fullName>
        <ecNumber evidence="9">4.1.1.11</ecNumber>
    </recommendedName>
    <alternativeName>
        <fullName evidence="9">Aspartate alpha-decarboxylase</fullName>
    </alternativeName>
    <component>
        <recommendedName>
            <fullName evidence="9">Aspartate 1-decarboxylase beta chain</fullName>
        </recommendedName>
    </component>
    <component>
        <recommendedName>
            <fullName evidence="9">Aspartate 1-decarboxylase alpha chain</fullName>
        </recommendedName>
    </component>
</protein>
<keyword evidence="8 9" id="KW-0670">Pyruvate</keyword>
<feature type="modified residue" description="Pyruvic acid (Ser)" evidence="9">
    <location>
        <position position="47"/>
    </location>
</feature>
<comment type="function">
    <text evidence="9">Catalyzes the pyruvoyl-dependent decarboxylation of aspartate to produce beta-alanine.</text>
</comment>
<keyword evidence="3 9" id="KW-0210">Decarboxylase</keyword>
<evidence type="ECO:0000256" key="5">
    <source>
        <dbReference type="ARBA" id="ARBA00023145"/>
    </source>
</evidence>
<dbReference type="Proteomes" id="UP000184474">
    <property type="component" value="Unassembled WGS sequence"/>
</dbReference>
<dbReference type="PANTHER" id="PTHR21012:SF0">
    <property type="entry name" value="ASPARTATE 1-DECARBOXYLASE"/>
    <property type="match status" value="1"/>
</dbReference>
<keyword evidence="11" id="KW-1185">Reference proteome</keyword>
<keyword evidence="4 9" id="KW-0068">Autocatalytic cleavage</keyword>
<evidence type="ECO:0000256" key="8">
    <source>
        <dbReference type="ARBA" id="ARBA00023317"/>
    </source>
</evidence>
<dbReference type="UniPathway" id="UPA00028">
    <property type="reaction ID" value="UER00002"/>
</dbReference>
<keyword evidence="1 9" id="KW-0963">Cytoplasm</keyword>
<evidence type="ECO:0000256" key="7">
    <source>
        <dbReference type="ARBA" id="ARBA00023270"/>
    </source>
</evidence>
<dbReference type="STRING" id="156994.SAMN04488028_102203"/>
<dbReference type="Gene3D" id="2.40.40.20">
    <property type="match status" value="1"/>
</dbReference>
<evidence type="ECO:0000313" key="10">
    <source>
        <dbReference type="EMBL" id="SHJ93453.1"/>
    </source>
</evidence>
<feature type="binding site" evidence="9">
    <location>
        <position position="79"/>
    </location>
    <ligand>
        <name>substrate</name>
    </ligand>
</feature>
<sequence>MRFVNNIALGHNVSAEPYKNDLIMRWMMRSKIHKAVVTEANLNYVGSITIDKDFLDMVGLKKGEKVQIVSNTSGARLETYVIEGDRGSKEICMNGAASHLIGEGEEIIIIGYELTNEDITPSVILLDKDNNFVEYLEESVELNRFL</sequence>
<gene>
    <name evidence="9" type="primary">panD</name>
    <name evidence="10" type="ORF">SAMN04488028_102203</name>
</gene>
<dbReference type="PANTHER" id="PTHR21012">
    <property type="entry name" value="ASPARTATE 1-DECARBOXYLASE"/>
    <property type="match status" value="1"/>
</dbReference>